<dbReference type="SMART" id="SM00382">
    <property type="entry name" value="AAA"/>
    <property type="match status" value="1"/>
</dbReference>
<keyword evidence="2" id="KW-0813">Transport</keyword>
<dbReference type="CDD" id="cd03255">
    <property type="entry name" value="ABC_MJ0796_LolCDE_FtsE"/>
    <property type="match status" value="1"/>
</dbReference>
<dbReference type="PANTHER" id="PTHR42798:SF7">
    <property type="entry name" value="ALPHA-D-RIBOSE 1-METHYLPHOSPHONATE 5-TRIPHOSPHATE SYNTHASE SUBUNIT PHNL"/>
    <property type="match status" value="1"/>
</dbReference>
<evidence type="ECO:0000313" key="6">
    <source>
        <dbReference type="EMBL" id="NLR20975.1"/>
    </source>
</evidence>
<dbReference type="PROSITE" id="PS50893">
    <property type="entry name" value="ABC_TRANSPORTER_2"/>
    <property type="match status" value="1"/>
</dbReference>
<dbReference type="EMBL" id="CP137579">
    <property type="protein sequence ID" value="WOX30786.1"/>
    <property type="molecule type" value="Genomic_DNA"/>
</dbReference>
<dbReference type="InterPro" id="IPR017911">
    <property type="entry name" value="MacB-like_ATP-bd"/>
</dbReference>
<reference evidence="6" key="1">
    <citation type="submission" date="2019-10" db="EMBL/GenBank/DDBJ databases">
        <authorList>
            <person name="Paulsen S."/>
        </authorList>
    </citation>
    <scope>NUCLEOTIDE SEQUENCE</scope>
    <source>
        <strain evidence="6">LMG 19692</strain>
    </source>
</reference>
<dbReference type="EMBL" id="WEIA01000003">
    <property type="protein sequence ID" value="NLR20975.1"/>
    <property type="molecule type" value="Genomic_DNA"/>
</dbReference>
<evidence type="ECO:0000259" key="5">
    <source>
        <dbReference type="PROSITE" id="PS50893"/>
    </source>
</evidence>
<name>A0A8I2KKF8_9GAMM</name>
<reference evidence="7 9" key="2">
    <citation type="submission" date="2023-10" db="EMBL/GenBank/DDBJ databases">
        <title>To unveil natural product biosynthetic capacity in Pseudoalteromonas.</title>
        <authorList>
            <person name="Wang J."/>
        </authorList>
    </citation>
    <scope>NUCLEOTIDE SEQUENCE [LARGE SCALE GENOMIC DNA]</scope>
    <source>
        <strain evidence="7 9">DSM 15914</strain>
    </source>
</reference>
<evidence type="ECO:0000256" key="1">
    <source>
        <dbReference type="ARBA" id="ARBA00005417"/>
    </source>
</evidence>
<dbReference type="Gene3D" id="3.40.50.300">
    <property type="entry name" value="P-loop containing nucleotide triphosphate hydrolases"/>
    <property type="match status" value="1"/>
</dbReference>
<dbReference type="SUPFAM" id="SSF52540">
    <property type="entry name" value="P-loop containing nucleoside triphosphate hydrolases"/>
    <property type="match status" value="1"/>
</dbReference>
<evidence type="ECO:0000256" key="3">
    <source>
        <dbReference type="ARBA" id="ARBA00022741"/>
    </source>
</evidence>
<dbReference type="PROSITE" id="PS00211">
    <property type="entry name" value="ABC_TRANSPORTER_1"/>
    <property type="match status" value="1"/>
</dbReference>
<sequence length="218" mass="23916">MVEVQNLVFTRRDGDLNRAVLDELSLSIAAKEQVSIVGDSGSGKTTLIHLIGGLLRPDSGSIVIDGQNITQFNDTELALYRRGLGMIFQHYQLLAPLSVYDNIVFQAQLNQLNPKQSDVNALAERLGILHKLTALPQQLSGGEQQRVGIARAMINKPKLLLADEPTGNLNAAKSEEVVSLLRELCEEQGVNLLMVTHSQHLADSLDRKITIQNNRAYG</sequence>
<evidence type="ECO:0000313" key="8">
    <source>
        <dbReference type="Proteomes" id="UP000646877"/>
    </source>
</evidence>
<accession>A0A8I2KKF8</accession>
<dbReference type="Proteomes" id="UP000646877">
    <property type="component" value="Unassembled WGS sequence"/>
</dbReference>
<dbReference type="GO" id="GO:0005524">
    <property type="term" value="F:ATP binding"/>
    <property type="evidence" value="ECO:0007669"/>
    <property type="project" value="UniProtKB-KW"/>
</dbReference>
<dbReference type="PANTHER" id="PTHR42798">
    <property type="entry name" value="LIPOPROTEIN-RELEASING SYSTEM ATP-BINDING PROTEIN LOLD"/>
    <property type="match status" value="1"/>
</dbReference>
<keyword evidence="9" id="KW-1185">Reference proteome</keyword>
<dbReference type="InterPro" id="IPR017871">
    <property type="entry name" value="ABC_transporter-like_CS"/>
</dbReference>
<evidence type="ECO:0000256" key="4">
    <source>
        <dbReference type="ARBA" id="ARBA00022840"/>
    </source>
</evidence>
<dbReference type="InterPro" id="IPR003439">
    <property type="entry name" value="ABC_transporter-like_ATP-bd"/>
</dbReference>
<dbReference type="InterPro" id="IPR003593">
    <property type="entry name" value="AAA+_ATPase"/>
</dbReference>
<gene>
    <name evidence="6" type="ORF">F9Y85_06525</name>
    <name evidence="7" type="ORF">R5H13_23185</name>
</gene>
<feature type="domain" description="ABC transporter" evidence="5">
    <location>
        <begin position="2"/>
        <end position="218"/>
    </location>
</feature>
<dbReference type="Pfam" id="PF00005">
    <property type="entry name" value="ABC_tran"/>
    <property type="match status" value="1"/>
</dbReference>
<dbReference type="InterPro" id="IPR027417">
    <property type="entry name" value="P-loop_NTPase"/>
</dbReference>
<dbReference type="Proteomes" id="UP001304419">
    <property type="component" value="Chromosome 2"/>
</dbReference>
<dbReference type="AlphaFoldDB" id="A0A8I2KKF8"/>
<dbReference type="RefSeq" id="WP_193521676.1">
    <property type="nucleotide sequence ID" value="NZ_CBCSDF010000004.1"/>
</dbReference>
<evidence type="ECO:0000256" key="2">
    <source>
        <dbReference type="ARBA" id="ARBA00022448"/>
    </source>
</evidence>
<organism evidence="6 8">
    <name type="scientific">Pseudoalteromonas maricaloris</name>
    <dbReference type="NCBI Taxonomy" id="184924"/>
    <lineage>
        <taxon>Bacteria</taxon>
        <taxon>Pseudomonadati</taxon>
        <taxon>Pseudomonadota</taxon>
        <taxon>Gammaproteobacteria</taxon>
        <taxon>Alteromonadales</taxon>
        <taxon>Pseudoalteromonadaceae</taxon>
        <taxon>Pseudoalteromonas</taxon>
    </lineage>
</organism>
<evidence type="ECO:0000313" key="7">
    <source>
        <dbReference type="EMBL" id="WOX30786.1"/>
    </source>
</evidence>
<evidence type="ECO:0000313" key="9">
    <source>
        <dbReference type="Proteomes" id="UP001304419"/>
    </source>
</evidence>
<protein>
    <submittedName>
        <fullName evidence="6">ABC transporter ATP-binding protein</fullName>
    </submittedName>
</protein>
<proteinExistence type="inferred from homology"/>
<dbReference type="GO" id="GO:0016887">
    <property type="term" value="F:ATP hydrolysis activity"/>
    <property type="evidence" value="ECO:0007669"/>
    <property type="project" value="InterPro"/>
</dbReference>
<keyword evidence="4 6" id="KW-0067">ATP-binding</keyword>
<comment type="similarity">
    <text evidence="1">Belongs to the ABC transporter superfamily.</text>
</comment>
<keyword evidence="3" id="KW-0547">Nucleotide-binding</keyword>